<dbReference type="PANTHER" id="PTHR33929">
    <property type="entry name" value="MEMBRANE-ASSOCIATED KINASE REGULATOR 2-RELATED"/>
    <property type="match status" value="1"/>
</dbReference>
<keyword evidence="3" id="KW-1185">Reference proteome</keyword>
<dbReference type="AlphaFoldDB" id="A0ABC8URP9"/>
<name>A0ABC8URP9_9AQUA</name>
<reference evidence="2 3" key="1">
    <citation type="submission" date="2024-02" db="EMBL/GenBank/DDBJ databases">
        <authorList>
            <person name="Vignale AGUSTIN F."/>
            <person name="Sosa J E."/>
            <person name="Modenutti C."/>
        </authorList>
    </citation>
    <scope>NUCLEOTIDE SEQUENCE [LARGE SCALE GENOMIC DNA]</scope>
</reference>
<evidence type="ECO:0000256" key="1">
    <source>
        <dbReference type="SAM" id="MobiDB-lite"/>
    </source>
</evidence>
<dbReference type="Proteomes" id="UP001642360">
    <property type="component" value="Unassembled WGS sequence"/>
</dbReference>
<dbReference type="PANTHER" id="PTHR33929:SF1">
    <property type="entry name" value="MEMBRANE-ASSOCIATED KINASE REGULATOR 2-RELATED"/>
    <property type="match status" value="1"/>
</dbReference>
<evidence type="ECO:0000313" key="3">
    <source>
        <dbReference type="Proteomes" id="UP001642360"/>
    </source>
</evidence>
<gene>
    <name evidence="2" type="ORF">ILEXP_LOCUS54040</name>
</gene>
<feature type="region of interest" description="Disordered" evidence="1">
    <location>
        <begin position="1"/>
        <end position="34"/>
    </location>
</feature>
<feature type="region of interest" description="Disordered" evidence="1">
    <location>
        <begin position="90"/>
        <end position="114"/>
    </location>
</feature>
<feature type="compositionally biased region" description="Polar residues" evidence="1">
    <location>
        <begin position="8"/>
        <end position="22"/>
    </location>
</feature>
<organism evidence="2 3">
    <name type="scientific">Ilex paraguariensis</name>
    <name type="common">yerba mate</name>
    <dbReference type="NCBI Taxonomy" id="185542"/>
    <lineage>
        <taxon>Eukaryota</taxon>
        <taxon>Viridiplantae</taxon>
        <taxon>Streptophyta</taxon>
        <taxon>Embryophyta</taxon>
        <taxon>Tracheophyta</taxon>
        <taxon>Spermatophyta</taxon>
        <taxon>Magnoliopsida</taxon>
        <taxon>eudicotyledons</taxon>
        <taxon>Gunneridae</taxon>
        <taxon>Pentapetalae</taxon>
        <taxon>asterids</taxon>
        <taxon>campanulids</taxon>
        <taxon>Aquifoliales</taxon>
        <taxon>Aquifoliaceae</taxon>
        <taxon>Ilex</taxon>
    </lineage>
</organism>
<comment type="caution">
    <text evidence="2">The sequence shown here is derived from an EMBL/GenBank/DDBJ whole genome shotgun (WGS) entry which is preliminary data.</text>
</comment>
<dbReference type="InterPro" id="IPR039619">
    <property type="entry name" value="MAKR2/5"/>
</dbReference>
<accession>A0ABC8URP9</accession>
<protein>
    <submittedName>
        <fullName evidence="2">Uncharacterized protein</fullName>
    </submittedName>
</protein>
<sequence length="128" mass="14030">MEKESKLLRSTLNPPQNQSTHSPPKMDLSQLAEKSGLSESKQLIRRATELHLLANIQFDSSIIGVVNKRCFQKSGNLPAVLWVVHKHLGKGRSSSSAVATAPSGPISSKRRDNSLLQQQDVIQSAILH</sequence>
<proteinExistence type="predicted"/>
<evidence type="ECO:0000313" key="2">
    <source>
        <dbReference type="EMBL" id="CAK9183755.1"/>
    </source>
</evidence>
<dbReference type="EMBL" id="CAUOFW020008736">
    <property type="protein sequence ID" value="CAK9183755.1"/>
    <property type="molecule type" value="Genomic_DNA"/>
</dbReference>